<gene>
    <name evidence="2" type="ORF">F4695_001767</name>
</gene>
<protein>
    <submittedName>
        <fullName evidence="2">Uncharacterized protein</fullName>
    </submittedName>
</protein>
<dbReference type="RefSeq" id="WP_062461120.1">
    <property type="nucleotide sequence ID" value="NZ_JACHBU010000003.1"/>
</dbReference>
<keyword evidence="3" id="KW-1185">Reference proteome</keyword>
<dbReference type="AlphaFoldDB" id="A0A7X0JIZ6"/>
<accession>A0A7X0JIZ6</accession>
<feature type="compositionally biased region" description="Polar residues" evidence="1">
    <location>
        <begin position="1"/>
        <end position="18"/>
    </location>
</feature>
<evidence type="ECO:0000313" key="2">
    <source>
        <dbReference type="EMBL" id="MBB6508418.1"/>
    </source>
</evidence>
<reference evidence="2 3" key="1">
    <citation type="submission" date="2020-08" db="EMBL/GenBank/DDBJ databases">
        <title>The Agave Microbiome: Exploring the role of microbial communities in plant adaptations to desert environments.</title>
        <authorList>
            <person name="Partida-Martinez L.P."/>
        </authorList>
    </citation>
    <scope>NUCLEOTIDE SEQUENCE [LARGE SCALE GENOMIC DNA]</scope>
    <source>
        <strain evidence="2 3">AS3.12</strain>
    </source>
</reference>
<proteinExistence type="predicted"/>
<evidence type="ECO:0000256" key="1">
    <source>
        <dbReference type="SAM" id="MobiDB-lite"/>
    </source>
</evidence>
<sequence>MPTVEKQTTHGSPSSTVISPEIREQLLELKSPEAQARLAAVIASLGPEEEREILEWMERVADWNEDEPGGTRQE</sequence>
<comment type="caution">
    <text evidence="2">The sequence shown here is derived from an EMBL/GenBank/DDBJ whole genome shotgun (WGS) entry which is preliminary data.</text>
</comment>
<feature type="region of interest" description="Disordered" evidence="1">
    <location>
        <begin position="1"/>
        <end position="20"/>
    </location>
</feature>
<name>A0A7X0JIZ6_9HYPH</name>
<dbReference type="Proteomes" id="UP000585437">
    <property type="component" value="Unassembled WGS sequence"/>
</dbReference>
<evidence type="ECO:0000313" key="3">
    <source>
        <dbReference type="Proteomes" id="UP000585437"/>
    </source>
</evidence>
<dbReference type="EMBL" id="JACHBU010000003">
    <property type="protein sequence ID" value="MBB6508418.1"/>
    <property type="molecule type" value="Genomic_DNA"/>
</dbReference>
<organism evidence="2 3">
    <name type="scientific">Rhizobium soli</name>
    <dbReference type="NCBI Taxonomy" id="424798"/>
    <lineage>
        <taxon>Bacteria</taxon>
        <taxon>Pseudomonadati</taxon>
        <taxon>Pseudomonadota</taxon>
        <taxon>Alphaproteobacteria</taxon>
        <taxon>Hyphomicrobiales</taxon>
        <taxon>Rhizobiaceae</taxon>
        <taxon>Rhizobium/Agrobacterium group</taxon>
        <taxon>Rhizobium</taxon>
    </lineage>
</organism>